<comment type="caution">
    <text evidence="1">The sequence shown here is derived from an EMBL/GenBank/DDBJ whole genome shotgun (WGS) entry which is preliminary data.</text>
</comment>
<dbReference type="RefSeq" id="WP_069700153.1">
    <property type="nucleotide sequence ID" value="NZ_JAGGMA010000006.1"/>
</dbReference>
<gene>
    <name evidence="1" type="ORF">BCR26_06445</name>
</gene>
<accession>A0A1E5KSM9</accession>
<dbReference type="OrthoDB" id="2185462at2"/>
<sequence length="100" mass="11997">MSQKFMNYVGEVLSDVDYHALGKPENFLEVKMDAELPFRLYFRTHENDWETVTEEERLELIQKLKDKKSKYSRSDHRYYSIDFYLASLGADYKSIRNESV</sequence>
<keyword evidence="2" id="KW-1185">Reference proteome</keyword>
<protein>
    <submittedName>
        <fullName evidence="1">Uncharacterized protein</fullName>
    </submittedName>
</protein>
<dbReference type="EMBL" id="MIEK01000078">
    <property type="protein sequence ID" value="OEH80866.1"/>
    <property type="molecule type" value="Genomic_DNA"/>
</dbReference>
<evidence type="ECO:0000313" key="1">
    <source>
        <dbReference type="EMBL" id="OEH80866.1"/>
    </source>
</evidence>
<reference evidence="1 2" key="1">
    <citation type="submission" date="2016-09" db="EMBL/GenBank/DDBJ databases">
        <authorList>
            <person name="Capua I."/>
            <person name="De Benedictis P."/>
            <person name="Joannis T."/>
            <person name="Lombin L.H."/>
            <person name="Cattoli G."/>
        </authorList>
    </citation>
    <scope>NUCLEOTIDE SEQUENCE [LARGE SCALE GENOMIC DNA]</scope>
    <source>
        <strain evidence="1 2">LMG 25899</strain>
    </source>
</reference>
<evidence type="ECO:0000313" key="2">
    <source>
        <dbReference type="Proteomes" id="UP000095256"/>
    </source>
</evidence>
<dbReference type="STRING" id="762845.BCR26_06445"/>
<proteinExistence type="predicted"/>
<dbReference type="AlphaFoldDB" id="A0A1E5KSM9"/>
<organism evidence="1 2">
    <name type="scientific">Enterococcus rivorum</name>
    <dbReference type="NCBI Taxonomy" id="762845"/>
    <lineage>
        <taxon>Bacteria</taxon>
        <taxon>Bacillati</taxon>
        <taxon>Bacillota</taxon>
        <taxon>Bacilli</taxon>
        <taxon>Lactobacillales</taxon>
        <taxon>Enterococcaceae</taxon>
        <taxon>Enterococcus</taxon>
    </lineage>
</organism>
<dbReference type="Proteomes" id="UP000095256">
    <property type="component" value="Unassembled WGS sequence"/>
</dbReference>
<name>A0A1E5KSM9_9ENTE</name>